<keyword evidence="4" id="KW-0067">ATP-binding</keyword>
<dbReference type="RefSeq" id="WP_147784633.1">
    <property type="nucleotide sequence ID" value="NZ_VRMG01000010.1"/>
</dbReference>
<dbReference type="InterPro" id="IPR014216">
    <property type="entry name" value="ABC_transptr_CydD"/>
</dbReference>
<dbReference type="InterPro" id="IPR036640">
    <property type="entry name" value="ABC1_TM_sf"/>
</dbReference>
<reference evidence="10 11" key="1">
    <citation type="submission" date="2019-08" db="EMBL/GenBank/DDBJ databases">
        <title>Bacterial whole genome sequence for Glaciihabitans sp. CHu50b-6-2.</title>
        <authorList>
            <person name="Jin L."/>
        </authorList>
    </citation>
    <scope>NUCLEOTIDE SEQUENCE [LARGE SCALE GENOMIC DNA]</scope>
    <source>
        <strain evidence="10 11">CHu50b-6-2</strain>
    </source>
</reference>
<keyword evidence="3" id="KW-0547">Nucleotide-binding</keyword>
<dbReference type="SUPFAM" id="SSF52540">
    <property type="entry name" value="P-loop containing nucleoside triphosphate hydrolases"/>
    <property type="match status" value="1"/>
</dbReference>
<evidence type="ECO:0000256" key="7">
    <source>
        <dbReference type="SAM" id="Phobius"/>
    </source>
</evidence>
<evidence type="ECO:0000256" key="4">
    <source>
        <dbReference type="ARBA" id="ARBA00022840"/>
    </source>
</evidence>
<keyword evidence="11" id="KW-1185">Reference proteome</keyword>
<accession>A0A5C8ULD9</accession>
<dbReference type="InterPro" id="IPR027417">
    <property type="entry name" value="P-loop_NTPase"/>
</dbReference>
<name>A0A5C8ULD9_9MICO</name>
<dbReference type="Pfam" id="PF00005">
    <property type="entry name" value="ABC_tran"/>
    <property type="match status" value="1"/>
</dbReference>
<evidence type="ECO:0000313" key="11">
    <source>
        <dbReference type="Proteomes" id="UP000321379"/>
    </source>
</evidence>
<dbReference type="Proteomes" id="UP000321379">
    <property type="component" value="Unassembled WGS sequence"/>
</dbReference>
<comment type="caution">
    <text evidence="10">The sequence shown here is derived from an EMBL/GenBank/DDBJ whole genome shotgun (WGS) entry which is preliminary data.</text>
</comment>
<feature type="transmembrane region" description="Helical" evidence="7">
    <location>
        <begin position="57"/>
        <end position="77"/>
    </location>
</feature>
<dbReference type="Gene3D" id="1.20.1560.10">
    <property type="entry name" value="ABC transporter type 1, transmembrane domain"/>
    <property type="match status" value="1"/>
</dbReference>
<evidence type="ECO:0000259" key="8">
    <source>
        <dbReference type="PROSITE" id="PS50893"/>
    </source>
</evidence>
<comment type="subcellular location">
    <subcellularLocation>
        <location evidence="1">Cell membrane</location>
        <topology evidence="1">Multi-pass membrane protein</topology>
    </subcellularLocation>
</comment>
<dbReference type="InterPro" id="IPR011527">
    <property type="entry name" value="ABC1_TM_dom"/>
</dbReference>
<dbReference type="CDD" id="cd18584">
    <property type="entry name" value="ABC_6TM_AarD_CydD"/>
    <property type="match status" value="1"/>
</dbReference>
<dbReference type="GO" id="GO:0005886">
    <property type="term" value="C:plasma membrane"/>
    <property type="evidence" value="ECO:0007669"/>
    <property type="project" value="UniProtKB-SubCell"/>
</dbReference>
<dbReference type="GO" id="GO:0140359">
    <property type="term" value="F:ABC-type transporter activity"/>
    <property type="evidence" value="ECO:0007669"/>
    <property type="project" value="InterPro"/>
</dbReference>
<evidence type="ECO:0000256" key="2">
    <source>
        <dbReference type="ARBA" id="ARBA00022692"/>
    </source>
</evidence>
<feature type="transmembrane region" description="Helical" evidence="7">
    <location>
        <begin position="239"/>
        <end position="259"/>
    </location>
</feature>
<feature type="transmembrane region" description="Helical" evidence="7">
    <location>
        <begin position="133"/>
        <end position="154"/>
    </location>
</feature>
<gene>
    <name evidence="10" type="primary">cydD</name>
    <name evidence="10" type="ORF">FVP33_15695</name>
</gene>
<protein>
    <submittedName>
        <fullName evidence="10">Thiol reductant ABC exporter subunit CydD</fullName>
    </submittedName>
</protein>
<evidence type="ECO:0000256" key="5">
    <source>
        <dbReference type="ARBA" id="ARBA00022989"/>
    </source>
</evidence>
<dbReference type="PROSITE" id="PS50893">
    <property type="entry name" value="ABC_TRANSPORTER_2"/>
    <property type="match status" value="1"/>
</dbReference>
<dbReference type="SMART" id="SM00382">
    <property type="entry name" value="AAA"/>
    <property type="match status" value="1"/>
</dbReference>
<evidence type="ECO:0000256" key="1">
    <source>
        <dbReference type="ARBA" id="ARBA00004651"/>
    </source>
</evidence>
<dbReference type="CDD" id="cd03228">
    <property type="entry name" value="ABCC_MRP_Like"/>
    <property type="match status" value="1"/>
</dbReference>
<dbReference type="GO" id="GO:0005524">
    <property type="term" value="F:ATP binding"/>
    <property type="evidence" value="ECO:0007669"/>
    <property type="project" value="UniProtKB-KW"/>
</dbReference>
<dbReference type="GO" id="GO:0016887">
    <property type="term" value="F:ATP hydrolysis activity"/>
    <property type="evidence" value="ECO:0007669"/>
    <property type="project" value="InterPro"/>
</dbReference>
<dbReference type="AlphaFoldDB" id="A0A5C8ULD9"/>
<dbReference type="PROSITE" id="PS50929">
    <property type="entry name" value="ABC_TM1F"/>
    <property type="match status" value="1"/>
</dbReference>
<dbReference type="Pfam" id="PF00664">
    <property type="entry name" value="ABC_membrane"/>
    <property type="match status" value="1"/>
</dbReference>
<dbReference type="NCBIfam" id="TIGR02857">
    <property type="entry name" value="CydD"/>
    <property type="match status" value="1"/>
</dbReference>
<dbReference type="GO" id="GO:0042883">
    <property type="term" value="P:cysteine transport"/>
    <property type="evidence" value="ECO:0007669"/>
    <property type="project" value="InterPro"/>
</dbReference>
<dbReference type="Gene3D" id="3.40.50.300">
    <property type="entry name" value="P-loop containing nucleotide triphosphate hydrolases"/>
    <property type="match status" value="1"/>
</dbReference>
<sequence>MRPFDPRLLRYAAAARLFLVLSGALGVARTACTVAFCWLLSRVLVDAIHGVPLEAAWGVIGALAAVGALRAALVWLADFGSARGSALVKSQLRRRFVAGLARLGPGWLAGRNRAEIATTAGHGLEALDGYFSLFLPQLVLTAVATPVIVAVMMLQDATSGIAVLVTLPLIPLFMVLIGWATQSVQRAQWRSLTHLSSRFLDLVNGLATLKIFGRAERQRSRIEAITEGYRVETMKVLRISFLSGFALELIASLSVALVAVSVGLRLVNGDLGLGVGLFVLLLAPEAFLPLRQVGANYHAAADGIAAAEDVFVVLDAADAVPTPLTRAASNWQPGALAPAGVRFSRVTVDYEGDRAVHPFNAEIDAGRMTVLAGPSGSGKSSIIAALLGFVPFAGEIDIDGDRSAERLDRVAWAGQNAGLLEGTIAANVALGAASVDRALVERSLALAAASELDQDSPVAVNGGGLSGGQADRVAVARAIYRCLDRGCPILVLDEPTAALDGDTEADLLVGLRTLAAAGITVLVASHRPAVLAAADDVIRMAEPANA</sequence>
<evidence type="ECO:0000256" key="3">
    <source>
        <dbReference type="ARBA" id="ARBA00022741"/>
    </source>
</evidence>
<feature type="transmembrane region" description="Helical" evidence="7">
    <location>
        <begin position="160"/>
        <end position="180"/>
    </location>
</feature>
<dbReference type="SUPFAM" id="SSF90123">
    <property type="entry name" value="ABC transporter transmembrane region"/>
    <property type="match status" value="1"/>
</dbReference>
<dbReference type="InterPro" id="IPR003593">
    <property type="entry name" value="AAA+_ATPase"/>
</dbReference>
<feature type="domain" description="ABC transporter" evidence="8">
    <location>
        <begin position="341"/>
        <end position="546"/>
    </location>
</feature>
<dbReference type="EMBL" id="VRMG01000010">
    <property type="protein sequence ID" value="TXN28963.1"/>
    <property type="molecule type" value="Genomic_DNA"/>
</dbReference>
<feature type="transmembrane region" description="Helical" evidence="7">
    <location>
        <begin position="271"/>
        <end position="288"/>
    </location>
</feature>
<dbReference type="PANTHER" id="PTHR24221:SF590">
    <property type="entry name" value="COMPONENT LINKED WITH THE ASSEMBLY OF CYTOCHROME' TRANSPORT TRANSMEMBRANE ATP-BINDING PROTEIN ABC TRANSPORTER CYDD-RELATED"/>
    <property type="match status" value="1"/>
</dbReference>
<keyword evidence="2 7" id="KW-0812">Transmembrane</keyword>
<keyword evidence="5 7" id="KW-1133">Transmembrane helix</keyword>
<keyword evidence="6 7" id="KW-0472">Membrane</keyword>
<dbReference type="InterPro" id="IPR003439">
    <property type="entry name" value="ABC_transporter-like_ATP-bd"/>
</dbReference>
<dbReference type="PANTHER" id="PTHR24221">
    <property type="entry name" value="ATP-BINDING CASSETTE SUB-FAMILY B"/>
    <property type="match status" value="1"/>
</dbReference>
<organism evidence="10 11">
    <name type="scientific">Lacisediminihabitans profunda</name>
    <dbReference type="NCBI Taxonomy" id="2594790"/>
    <lineage>
        <taxon>Bacteria</taxon>
        <taxon>Bacillati</taxon>
        <taxon>Actinomycetota</taxon>
        <taxon>Actinomycetes</taxon>
        <taxon>Micrococcales</taxon>
        <taxon>Microbacteriaceae</taxon>
        <taxon>Lacisediminihabitans</taxon>
    </lineage>
</organism>
<dbReference type="InterPro" id="IPR039421">
    <property type="entry name" value="Type_1_exporter"/>
</dbReference>
<evidence type="ECO:0000313" key="10">
    <source>
        <dbReference type="EMBL" id="TXN28963.1"/>
    </source>
</evidence>
<proteinExistence type="predicted"/>
<evidence type="ECO:0000256" key="6">
    <source>
        <dbReference type="ARBA" id="ARBA00023136"/>
    </source>
</evidence>
<feature type="domain" description="ABC transmembrane type-1" evidence="9">
    <location>
        <begin position="20"/>
        <end position="302"/>
    </location>
</feature>
<evidence type="ECO:0000259" key="9">
    <source>
        <dbReference type="PROSITE" id="PS50929"/>
    </source>
</evidence>